<accession>A0A0F7ZT45</accession>
<proteinExistence type="predicted"/>
<organism evidence="1 2">
    <name type="scientific">Hirsutella minnesotensis 3608</name>
    <dbReference type="NCBI Taxonomy" id="1043627"/>
    <lineage>
        <taxon>Eukaryota</taxon>
        <taxon>Fungi</taxon>
        <taxon>Dikarya</taxon>
        <taxon>Ascomycota</taxon>
        <taxon>Pezizomycotina</taxon>
        <taxon>Sordariomycetes</taxon>
        <taxon>Hypocreomycetidae</taxon>
        <taxon>Hypocreales</taxon>
        <taxon>Ophiocordycipitaceae</taxon>
        <taxon>Hirsutella</taxon>
    </lineage>
</organism>
<dbReference type="AlphaFoldDB" id="A0A0F7ZT45"/>
<keyword evidence="2" id="KW-1185">Reference proteome</keyword>
<protein>
    <submittedName>
        <fullName evidence="1">Uncharacterized protein</fullName>
    </submittedName>
</protein>
<evidence type="ECO:0000313" key="1">
    <source>
        <dbReference type="EMBL" id="KJZ72473.1"/>
    </source>
</evidence>
<reference evidence="1 2" key="1">
    <citation type="journal article" date="2014" name="Genome Biol. Evol.">
        <title>Comparative genomics and transcriptomics analyses reveal divergent lifestyle features of nematode endoparasitic fungus Hirsutella minnesotensis.</title>
        <authorList>
            <person name="Lai Y."/>
            <person name="Liu K."/>
            <person name="Zhang X."/>
            <person name="Zhang X."/>
            <person name="Li K."/>
            <person name="Wang N."/>
            <person name="Shu C."/>
            <person name="Wu Y."/>
            <person name="Wang C."/>
            <person name="Bushley K.E."/>
            <person name="Xiang M."/>
            <person name="Liu X."/>
        </authorList>
    </citation>
    <scope>NUCLEOTIDE SEQUENCE [LARGE SCALE GENOMIC DNA]</scope>
    <source>
        <strain evidence="1 2">3608</strain>
    </source>
</reference>
<dbReference type="OrthoDB" id="3596146at2759"/>
<gene>
    <name evidence="1" type="ORF">HIM_08142</name>
</gene>
<sequence length="228" mass="24664">MANTPRPIRMQILNSLRAALPDPASLNGIPSRPGRPKTTYLEELDKIAARRFRDNQAGAVSVSGRALPLVYKLISTLIAPPHRYAVLVVDVDGRFDPTCLTCDNDDGDSQGDNAVRHVYVQRPARASPEHLRALVADAEAFMLYDASARPSRARPWWGTIVVGGGGLGVGDVVAAWKGWLRVDRAEVPSFALGITADEALAQREARQDAVDAAGWAATSPWGSFVFHE</sequence>
<evidence type="ECO:0000313" key="2">
    <source>
        <dbReference type="Proteomes" id="UP000054481"/>
    </source>
</evidence>
<dbReference type="EMBL" id="KQ030546">
    <property type="protein sequence ID" value="KJZ72473.1"/>
    <property type="molecule type" value="Genomic_DNA"/>
</dbReference>
<dbReference type="Proteomes" id="UP000054481">
    <property type="component" value="Unassembled WGS sequence"/>
</dbReference>
<name>A0A0F7ZT45_9HYPO</name>